<organism evidence="1 2">
    <name type="scientific">Pseudobacter ginsenosidimutans</name>
    <dbReference type="NCBI Taxonomy" id="661488"/>
    <lineage>
        <taxon>Bacteria</taxon>
        <taxon>Pseudomonadati</taxon>
        <taxon>Bacteroidota</taxon>
        <taxon>Chitinophagia</taxon>
        <taxon>Chitinophagales</taxon>
        <taxon>Chitinophagaceae</taxon>
        <taxon>Pseudobacter</taxon>
    </lineage>
</organism>
<proteinExistence type="predicted"/>
<gene>
    <name evidence="1" type="ORF">EV199_0729</name>
</gene>
<protein>
    <submittedName>
        <fullName evidence="1">Uncharacterized protein</fullName>
    </submittedName>
</protein>
<dbReference type="Proteomes" id="UP000293874">
    <property type="component" value="Unassembled WGS sequence"/>
</dbReference>
<evidence type="ECO:0000313" key="1">
    <source>
        <dbReference type="EMBL" id="RZS74878.1"/>
    </source>
</evidence>
<accession>A0A4Q7N3B9</accession>
<dbReference type="InterPro" id="IPR058512">
    <property type="entry name" value="DUF8199"/>
</dbReference>
<dbReference type="EMBL" id="SGXA01000001">
    <property type="protein sequence ID" value="RZS74878.1"/>
    <property type="molecule type" value="Genomic_DNA"/>
</dbReference>
<dbReference type="NCBIfam" id="NF047658">
    <property type="entry name" value="HYC_CC_PP"/>
    <property type="match status" value="1"/>
</dbReference>
<evidence type="ECO:0000313" key="2">
    <source>
        <dbReference type="Proteomes" id="UP000293874"/>
    </source>
</evidence>
<dbReference type="Pfam" id="PF26622">
    <property type="entry name" value="DUF8199"/>
    <property type="match status" value="1"/>
</dbReference>
<dbReference type="InterPro" id="IPR058060">
    <property type="entry name" value="HYC_CC_PP"/>
</dbReference>
<dbReference type="RefSeq" id="WP_130539305.1">
    <property type="nucleotide sequence ID" value="NZ_CP042431.1"/>
</dbReference>
<name>A0A4Q7N3B9_9BACT</name>
<sequence>MKKAFVAILAILYITLTSGVIVNVHYCMGHIASVEYGYDDHDVCGKCGMTGEKEGCCHTEYNLVKVDDEHQSIPADLPSFQMPVSIIPDEIVWIDPAPAKPVTTAFTYEDPPDQYSNSHYLHHCVFLI</sequence>
<dbReference type="AlphaFoldDB" id="A0A4Q7N3B9"/>
<reference evidence="1 2" key="1">
    <citation type="submission" date="2019-02" db="EMBL/GenBank/DDBJ databases">
        <title>Genomic Encyclopedia of Type Strains, Phase IV (KMG-IV): sequencing the most valuable type-strain genomes for metagenomic binning, comparative biology and taxonomic classification.</title>
        <authorList>
            <person name="Goeker M."/>
        </authorList>
    </citation>
    <scope>NUCLEOTIDE SEQUENCE [LARGE SCALE GENOMIC DNA]</scope>
    <source>
        <strain evidence="1 2">DSM 18116</strain>
    </source>
</reference>
<dbReference type="OrthoDB" id="676308at2"/>
<comment type="caution">
    <text evidence="1">The sequence shown here is derived from an EMBL/GenBank/DDBJ whole genome shotgun (WGS) entry which is preliminary data.</text>
</comment>
<keyword evidence="2" id="KW-1185">Reference proteome</keyword>